<dbReference type="AlphaFoldDB" id="A0A3R5SPA3"/>
<feature type="non-terminal residue" evidence="2">
    <location>
        <position position="1"/>
    </location>
</feature>
<evidence type="ECO:0000313" key="1">
    <source>
        <dbReference type="EMBL" id="OPL20734.1"/>
    </source>
</evidence>
<sequence length="26" mass="3138">MKVTTPVYLMKLTQRLMNIQIFLRAQ</sequence>
<gene>
    <name evidence="1" type="ORF">AM593_00431</name>
    <name evidence="2" type="ORF">AM593_09390</name>
</gene>
<protein>
    <submittedName>
        <fullName evidence="2">Uncharacterized protein</fullName>
    </submittedName>
</protein>
<evidence type="ECO:0000313" key="2">
    <source>
        <dbReference type="EMBL" id="OPL20765.1"/>
    </source>
</evidence>
<evidence type="ECO:0000313" key="3">
    <source>
        <dbReference type="Proteomes" id="UP000266721"/>
    </source>
</evidence>
<dbReference type="EMBL" id="KV600862">
    <property type="protein sequence ID" value="OPL20765.1"/>
    <property type="molecule type" value="Genomic_DNA"/>
</dbReference>
<keyword evidence="3" id="KW-1185">Reference proteome</keyword>
<proteinExistence type="predicted"/>
<reference evidence="2 3" key="1">
    <citation type="journal article" date="2016" name="PLoS ONE">
        <title>A First Insight into the Genome of the Filter-Feeder Mussel Mytilus galloprovincialis.</title>
        <authorList>
            <person name="Murgarella M."/>
            <person name="Puiu D."/>
            <person name="Novoa B."/>
            <person name="Figueras A."/>
            <person name="Posada D."/>
            <person name="Canchaya C."/>
        </authorList>
    </citation>
    <scope>NUCLEOTIDE SEQUENCE [LARGE SCALE GENOMIC DNA]</scope>
    <source>
        <tissue evidence="2">Muscle</tissue>
    </source>
</reference>
<name>A0A3R5SPA3_MYTGA</name>
<dbReference type="Proteomes" id="UP000266721">
    <property type="component" value="Unassembled WGS sequence"/>
</dbReference>
<dbReference type="EMBL" id="KV601362">
    <property type="protein sequence ID" value="OPL20734.1"/>
    <property type="molecule type" value="Genomic_DNA"/>
</dbReference>
<accession>A0A3R5SPA3</accession>
<organism evidence="2 3">
    <name type="scientific">Mytilus galloprovincialis</name>
    <name type="common">Mediterranean mussel</name>
    <dbReference type="NCBI Taxonomy" id="29158"/>
    <lineage>
        <taxon>Eukaryota</taxon>
        <taxon>Metazoa</taxon>
        <taxon>Spiralia</taxon>
        <taxon>Lophotrochozoa</taxon>
        <taxon>Mollusca</taxon>
        <taxon>Bivalvia</taxon>
        <taxon>Autobranchia</taxon>
        <taxon>Pteriomorphia</taxon>
        <taxon>Mytilida</taxon>
        <taxon>Mytiloidea</taxon>
        <taxon>Mytilidae</taxon>
        <taxon>Mytilinae</taxon>
        <taxon>Mytilus</taxon>
    </lineage>
</organism>